<comment type="caution">
    <text evidence="1">The sequence shown here is derived from an EMBL/GenBank/DDBJ whole genome shotgun (WGS) entry which is preliminary data.</text>
</comment>
<protein>
    <submittedName>
        <fullName evidence="1">Catalase</fullName>
    </submittedName>
</protein>
<dbReference type="CDD" id="cd08152">
    <property type="entry name" value="y4iL_like"/>
    <property type="match status" value="1"/>
</dbReference>
<gene>
    <name evidence="1" type="ORF">AVT10_11225</name>
</gene>
<proteinExistence type="predicted"/>
<dbReference type="PROSITE" id="PS51402">
    <property type="entry name" value="CATALASE_3"/>
    <property type="match status" value="1"/>
</dbReference>
<dbReference type="InterPro" id="IPR020835">
    <property type="entry name" value="Catalase_sf"/>
</dbReference>
<organism evidence="1 2">
    <name type="scientific">Sphingomonas hankookensis</name>
    <dbReference type="NCBI Taxonomy" id="563996"/>
    <lineage>
        <taxon>Bacteria</taxon>
        <taxon>Pseudomonadati</taxon>
        <taxon>Pseudomonadota</taxon>
        <taxon>Alphaproteobacteria</taxon>
        <taxon>Sphingomonadales</taxon>
        <taxon>Sphingomonadaceae</taxon>
        <taxon>Sphingomonas</taxon>
    </lineage>
</organism>
<accession>A0ABR5YF59</accession>
<dbReference type="PANTHER" id="PTHR36195:SF4">
    <property type="entry name" value="DOMAIN PROTEIN, PUTATIVE (AFU_ORTHOLOGUE AFUA_5G01990)-RELATED"/>
    <property type="match status" value="1"/>
</dbReference>
<keyword evidence="2" id="KW-1185">Reference proteome</keyword>
<dbReference type="Gene3D" id="2.40.180.10">
    <property type="entry name" value="Catalase core domain"/>
    <property type="match status" value="1"/>
</dbReference>
<dbReference type="Proteomes" id="UP000076609">
    <property type="component" value="Unassembled WGS sequence"/>
</dbReference>
<sequence>MTALLKPPIRYSASLEQPQPDEAEAVADMERSFDTILETTSKDYGKAVRAVHAKGHGILKGELTIHDDLPPELAQGLFATPGVHPVILRFSTNPGDIIDDAIGLPRGLAWKVLEVDGERLSGAEGRTQDFVMVNAPAFAAPTPQKFAGNLKLLAKTTDKAEWAKKALSYVLRGAEAALEAVGTESTLLKTMGGSKNVHPLGETYFSATPFRHGAFVAKYQLVPVSPDLVALTDRVIDTSDRPNAIREDMQADARRVRGEWEVRVQLLRDTDAQPIEDAATPWPEDVSPFITVATIRTEPQDSWSADQVAEVDDNLRFSVWTGLAAHQPLGGVNRVRKPIYDHSVQYRRRFNGCPLHEPG</sequence>
<reference evidence="2" key="1">
    <citation type="submission" date="2016-01" db="EMBL/GenBank/DDBJ databases">
        <title>Draft genome of Chromobacterium sp. F49.</title>
        <authorList>
            <person name="Hong K.W."/>
        </authorList>
    </citation>
    <scope>NUCLEOTIDE SEQUENCE [LARGE SCALE GENOMIC DNA]</scope>
    <source>
        <strain evidence="2">CN3</strain>
    </source>
</reference>
<dbReference type="EMBL" id="LQQO01000006">
    <property type="protein sequence ID" value="KZE17265.1"/>
    <property type="molecule type" value="Genomic_DNA"/>
</dbReference>
<dbReference type="InterPro" id="IPR018028">
    <property type="entry name" value="Catalase"/>
</dbReference>
<evidence type="ECO:0000313" key="2">
    <source>
        <dbReference type="Proteomes" id="UP000076609"/>
    </source>
</evidence>
<dbReference type="RefSeq" id="WP_066689172.1">
    <property type="nucleotide sequence ID" value="NZ_CP117025.1"/>
</dbReference>
<dbReference type="SUPFAM" id="SSF56634">
    <property type="entry name" value="Heme-dependent catalase-like"/>
    <property type="match status" value="1"/>
</dbReference>
<dbReference type="PANTHER" id="PTHR36195">
    <property type="entry name" value="DOMAIN PROTEIN, PUTATIVE (AFU_ORTHOLOGUE AFUA_5G01990)-RELATED-RELATED"/>
    <property type="match status" value="1"/>
</dbReference>
<evidence type="ECO:0000313" key="1">
    <source>
        <dbReference type="EMBL" id="KZE17265.1"/>
    </source>
</evidence>
<name>A0ABR5YF59_9SPHN</name>